<keyword evidence="11" id="KW-1185">Reference proteome</keyword>
<feature type="transmembrane region" description="Helical" evidence="9">
    <location>
        <begin position="304"/>
        <end position="323"/>
    </location>
</feature>
<feature type="transmembrane region" description="Helical" evidence="9">
    <location>
        <begin position="54"/>
        <end position="72"/>
    </location>
</feature>
<organism evidence="10 11">
    <name type="scientific">Solihabitans fulvus</name>
    <dbReference type="NCBI Taxonomy" id="1892852"/>
    <lineage>
        <taxon>Bacteria</taxon>
        <taxon>Bacillati</taxon>
        <taxon>Actinomycetota</taxon>
        <taxon>Actinomycetes</taxon>
        <taxon>Pseudonocardiales</taxon>
        <taxon>Pseudonocardiaceae</taxon>
        <taxon>Solihabitans</taxon>
    </lineage>
</organism>
<feature type="transmembrane region" description="Helical" evidence="9">
    <location>
        <begin position="171"/>
        <end position="189"/>
    </location>
</feature>
<feature type="transmembrane region" description="Helical" evidence="9">
    <location>
        <begin position="420"/>
        <end position="443"/>
    </location>
</feature>
<evidence type="ECO:0000256" key="4">
    <source>
        <dbReference type="ARBA" id="ARBA00022475"/>
    </source>
</evidence>
<sequence>MHALLVVAEALVVLAAIGLGVHTGGIGLGLWGIAGTAVLVFGFGLNPGSPPTDAFFIIVAVITASATMQAAGGTDFLVGVASRIIRRNPRRITYVAPLVAFVFTMGAGTSNIFFTLIPVIYETAYRNGIRPERPLAAATVTSGLGITASPVSAAMAAYVTLLPKDFTLAKILTITVPAALVACVVTSVVQSRIGRELTDDPEFQRRVREGLVEPVPAAATGDEPADDTRPPLPNGAARSAYVFLVAVVLIVVLGLVDRLRPMVTIGGQDQRLSMTVCIELIMFSTALVILLWNRIKPESVIAQPLTASGIVASVALFGIAWMADTFISGNQDSIVRPLGQLVQAHPLLLAVALFLVTGVTTSQSAATRTIVPLGLGPLGAATVTALWPSLIGVWLFPANGAQIAAVNIDKTGSTRLGRAVVYHSFTIPMLVSWVASSAVGLVISRFV</sequence>
<dbReference type="RefSeq" id="WP_149851996.1">
    <property type="nucleotide sequence ID" value="NZ_VUOB01000042.1"/>
</dbReference>
<evidence type="ECO:0000256" key="9">
    <source>
        <dbReference type="SAM" id="Phobius"/>
    </source>
</evidence>
<keyword evidence="6 9" id="KW-0812">Transmembrane</keyword>
<dbReference type="InterPro" id="IPR004668">
    <property type="entry name" value="Anaer_Dcu_memb_transpt"/>
</dbReference>
<dbReference type="GO" id="GO:0005886">
    <property type="term" value="C:plasma membrane"/>
    <property type="evidence" value="ECO:0007669"/>
    <property type="project" value="UniProtKB-SubCell"/>
</dbReference>
<accession>A0A5B2X4F0</accession>
<gene>
    <name evidence="10" type="ORF">F0L68_23925</name>
</gene>
<evidence type="ECO:0000313" key="11">
    <source>
        <dbReference type="Proteomes" id="UP000323454"/>
    </source>
</evidence>
<comment type="similarity">
    <text evidence="2">Belongs to the DcuA/DcuB transporter (TC 2.A.13.1) family.</text>
</comment>
<name>A0A5B2X4F0_9PSEU</name>
<dbReference type="NCBIfam" id="NF006927">
    <property type="entry name" value="PRK09412.1"/>
    <property type="match status" value="1"/>
</dbReference>
<dbReference type="NCBIfam" id="NF009136">
    <property type="entry name" value="PRK12489.1"/>
    <property type="match status" value="1"/>
</dbReference>
<dbReference type="Pfam" id="PF03605">
    <property type="entry name" value="DcuA_DcuB"/>
    <property type="match status" value="1"/>
</dbReference>
<keyword evidence="5" id="KW-0997">Cell inner membrane</keyword>
<dbReference type="PANTHER" id="PTHR36106:SF3">
    <property type="entry name" value="ANAEROBIC C4-DICARBOXYLATE TRANSPORTER DCUB"/>
    <property type="match status" value="1"/>
</dbReference>
<evidence type="ECO:0000256" key="1">
    <source>
        <dbReference type="ARBA" id="ARBA00004429"/>
    </source>
</evidence>
<feature type="transmembrane region" description="Helical" evidence="9">
    <location>
        <begin position="92"/>
        <end position="114"/>
    </location>
</feature>
<feature type="transmembrane region" description="Helical" evidence="9">
    <location>
        <begin position="135"/>
        <end position="159"/>
    </location>
</feature>
<dbReference type="AlphaFoldDB" id="A0A5B2X4F0"/>
<feature type="transmembrane region" description="Helical" evidence="9">
    <location>
        <begin position="373"/>
        <end position="396"/>
    </location>
</feature>
<dbReference type="NCBIfam" id="TIGR00770">
    <property type="entry name" value="Dcu"/>
    <property type="match status" value="1"/>
</dbReference>
<dbReference type="Proteomes" id="UP000323454">
    <property type="component" value="Unassembled WGS sequence"/>
</dbReference>
<keyword evidence="7 9" id="KW-1133">Transmembrane helix</keyword>
<evidence type="ECO:0000256" key="7">
    <source>
        <dbReference type="ARBA" id="ARBA00022989"/>
    </source>
</evidence>
<protein>
    <submittedName>
        <fullName evidence="10">Anaerobic C4-dicarboxylate transporter</fullName>
    </submittedName>
</protein>
<feature type="transmembrane region" description="Helical" evidence="9">
    <location>
        <begin position="239"/>
        <end position="256"/>
    </location>
</feature>
<evidence type="ECO:0000256" key="5">
    <source>
        <dbReference type="ARBA" id="ARBA00022519"/>
    </source>
</evidence>
<proteinExistence type="inferred from homology"/>
<dbReference type="PANTHER" id="PTHR36106">
    <property type="entry name" value="ANAEROBIC C4-DICARBOXYLATE TRANSPORTER DCUB"/>
    <property type="match status" value="1"/>
</dbReference>
<keyword evidence="3" id="KW-0813">Transport</keyword>
<evidence type="ECO:0000256" key="3">
    <source>
        <dbReference type="ARBA" id="ARBA00022448"/>
    </source>
</evidence>
<evidence type="ECO:0000256" key="2">
    <source>
        <dbReference type="ARBA" id="ARBA00006413"/>
    </source>
</evidence>
<keyword evidence="8 9" id="KW-0472">Membrane</keyword>
<reference evidence="10 11" key="2">
    <citation type="submission" date="2019-09" db="EMBL/GenBank/DDBJ databases">
        <authorList>
            <person name="Jin C."/>
        </authorList>
    </citation>
    <scope>NUCLEOTIDE SEQUENCE [LARGE SCALE GENOMIC DNA]</scope>
    <source>
        <strain evidence="10 11">AN110305</strain>
    </source>
</reference>
<comment type="caution">
    <text evidence="10">The sequence shown here is derived from an EMBL/GenBank/DDBJ whole genome shotgun (WGS) entry which is preliminary data.</text>
</comment>
<evidence type="ECO:0000256" key="6">
    <source>
        <dbReference type="ARBA" id="ARBA00022692"/>
    </source>
</evidence>
<dbReference type="EMBL" id="VUOB01000042">
    <property type="protein sequence ID" value="KAA2258035.1"/>
    <property type="molecule type" value="Genomic_DNA"/>
</dbReference>
<evidence type="ECO:0000313" key="10">
    <source>
        <dbReference type="EMBL" id="KAA2258035.1"/>
    </source>
</evidence>
<dbReference type="GO" id="GO:0015556">
    <property type="term" value="F:C4-dicarboxylate transmembrane transporter activity"/>
    <property type="evidence" value="ECO:0007669"/>
    <property type="project" value="InterPro"/>
</dbReference>
<reference evidence="10 11" key="1">
    <citation type="submission" date="2019-09" db="EMBL/GenBank/DDBJ databases">
        <title>Goodfellowia gen. nov., a new genus of the Pseudonocardineae related to Actinoalloteichus, containing Goodfellowia coeruleoviolacea gen. nov., comb. nov. gen. nov., comb. nov.</title>
        <authorList>
            <person name="Labeda D."/>
        </authorList>
    </citation>
    <scope>NUCLEOTIDE SEQUENCE [LARGE SCALE GENOMIC DNA]</scope>
    <source>
        <strain evidence="10 11">AN110305</strain>
    </source>
</reference>
<comment type="subcellular location">
    <subcellularLocation>
        <location evidence="1">Cell inner membrane</location>
        <topology evidence="1">Multi-pass membrane protein</topology>
    </subcellularLocation>
</comment>
<feature type="transmembrane region" description="Helical" evidence="9">
    <location>
        <begin position="272"/>
        <end position="292"/>
    </location>
</feature>
<dbReference type="OrthoDB" id="9770910at2"/>
<feature type="transmembrane region" description="Helical" evidence="9">
    <location>
        <begin position="343"/>
        <end position="361"/>
    </location>
</feature>
<dbReference type="PIRSF" id="PIRSF004539">
    <property type="entry name" value="C4-dicrbxl_trns"/>
    <property type="match status" value="1"/>
</dbReference>
<feature type="transmembrane region" description="Helical" evidence="9">
    <location>
        <begin position="28"/>
        <end position="47"/>
    </location>
</feature>
<keyword evidence="4" id="KW-1003">Cell membrane</keyword>
<evidence type="ECO:0000256" key="8">
    <source>
        <dbReference type="ARBA" id="ARBA00023136"/>
    </source>
</evidence>